<dbReference type="InterPro" id="IPR050689">
    <property type="entry name" value="FKBP-type_PPIase"/>
</dbReference>
<dbReference type="InterPro" id="IPR001179">
    <property type="entry name" value="PPIase_FKBP_dom"/>
</dbReference>
<evidence type="ECO:0000256" key="1">
    <source>
        <dbReference type="ARBA" id="ARBA00000971"/>
    </source>
</evidence>
<dbReference type="GO" id="GO:0003755">
    <property type="term" value="F:peptidyl-prolyl cis-trans isomerase activity"/>
    <property type="evidence" value="ECO:0007669"/>
    <property type="project" value="UniProtKB-KW"/>
</dbReference>
<dbReference type="OMA" id="FTSMNNQ"/>
<dbReference type="FunFam" id="3.10.50.40:FF:000025">
    <property type="entry name" value="Peptidylprolyl isomerase"/>
    <property type="match status" value="1"/>
</dbReference>
<evidence type="ECO:0000256" key="4">
    <source>
        <dbReference type="ARBA" id="ARBA00023235"/>
    </source>
</evidence>
<dbReference type="PANTHER" id="PTHR10516">
    <property type="entry name" value="PEPTIDYL-PROLYL CIS-TRANS ISOMERASE"/>
    <property type="match status" value="1"/>
</dbReference>
<keyword evidence="4 5" id="KW-0413">Isomerase</keyword>
<dbReference type="WormBase" id="SRAE_2000135200">
    <property type="protein sequence ID" value="SRP08713"/>
    <property type="gene ID" value="WBGene00261556"/>
</dbReference>
<dbReference type="PANTHER" id="PTHR10516:SF443">
    <property type="entry name" value="FK506-BINDING PROTEIN 59-RELATED"/>
    <property type="match status" value="1"/>
</dbReference>
<dbReference type="GO" id="GO:0033017">
    <property type="term" value="C:sarcoplasmic reticulum membrane"/>
    <property type="evidence" value="ECO:0007669"/>
    <property type="project" value="TreeGrafter"/>
</dbReference>
<dbReference type="Pfam" id="PF00254">
    <property type="entry name" value="FKBP_C"/>
    <property type="match status" value="1"/>
</dbReference>
<dbReference type="InterPro" id="IPR046357">
    <property type="entry name" value="PPIase_dom_sf"/>
</dbReference>
<evidence type="ECO:0000256" key="2">
    <source>
        <dbReference type="ARBA" id="ARBA00013194"/>
    </source>
</evidence>
<proteinExistence type="predicted"/>
<evidence type="ECO:0000313" key="7">
    <source>
        <dbReference type="EMBL" id="CEF66685.1"/>
    </source>
</evidence>
<evidence type="ECO:0000256" key="5">
    <source>
        <dbReference type="PROSITE-ProRule" id="PRU00277"/>
    </source>
</evidence>
<organism evidence="7">
    <name type="scientific">Strongyloides ratti</name>
    <name type="common">Parasitic roundworm</name>
    <dbReference type="NCBI Taxonomy" id="34506"/>
    <lineage>
        <taxon>Eukaryota</taxon>
        <taxon>Metazoa</taxon>
        <taxon>Ecdysozoa</taxon>
        <taxon>Nematoda</taxon>
        <taxon>Chromadorea</taxon>
        <taxon>Rhabditida</taxon>
        <taxon>Tylenchina</taxon>
        <taxon>Panagrolaimomorpha</taxon>
        <taxon>Strongyloidoidea</taxon>
        <taxon>Strongyloididae</taxon>
        <taxon>Strongyloides</taxon>
    </lineage>
</organism>
<dbReference type="WBParaSite" id="SRAE_2000135200.1">
    <property type="protein sequence ID" value="SRAE_2000135200.1"/>
    <property type="gene ID" value="WBGene00261556"/>
</dbReference>
<evidence type="ECO:0000256" key="3">
    <source>
        <dbReference type="ARBA" id="ARBA00023110"/>
    </source>
</evidence>
<gene>
    <name evidence="7 9 10" type="ORF">SRAE_2000135200</name>
</gene>
<dbReference type="RefSeq" id="XP_024505885.1">
    <property type="nucleotide sequence ID" value="XM_024652294.1"/>
</dbReference>
<protein>
    <recommendedName>
        <fullName evidence="2 5">peptidylprolyl isomerase</fullName>
        <ecNumber evidence="2 5">5.2.1.8</ecNumber>
    </recommendedName>
</protein>
<keyword evidence="8" id="KW-1185">Reference proteome</keyword>
<dbReference type="PROSITE" id="PS50059">
    <property type="entry name" value="FKBP_PPIASE"/>
    <property type="match status" value="1"/>
</dbReference>
<evidence type="ECO:0000313" key="8">
    <source>
        <dbReference type="Proteomes" id="UP000035682"/>
    </source>
</evidence>
<evidence type="ECO:0000313" key="10">
    <source>
        <dbReference type="WormBase" id="SRAE_2000135200"/>
    </source>
</evidence>
<dbReference type="EC" id="5.2.1.8" evidence="2 5"/>
<dbReference type="GeneID" id="36379050"/>
<comment type="catalytic activity">
    <reaction evidence="1 5">
        <text>[protein]-peptidylproline (omega=180) = [protein]-peptidylproline (omega=0)</text>
        <dbReference type="Rhea" id="RHEA:16237"/>
        <dbReference type="Rhea" id="RHEA-COMP:10747"/>
        <dbReference type="Rhea" id="RHEA-COMP:10748"/>
        <dbReference type="ChEBI" id="CHEBI:83833"/>
        <dbReference type="ChEBI" id="CHEBI:83834"/>
        <dbReference type="EC" id="5.2.1.8"/>
    </reaction>
</comment>
<dbReference type="AlphaFoldDB" id="A0A090LGV5"/>
<dbReference type="CTD" id="36379050"/>
<name>A0A090LGV5_STRRB</name>
<sequence>MLNSVSRGIISKLQHSPNGSNVITSIFRNLSFTFVRMGVDIDTQKPGDGVSFPKKGQKVLCHYTLNLESGKEIDSSRSRGQPFEFTIGKGEVIKGWDEGLTKMSVGERAILKISPDMGYGARGIPGAIPGNATLIFDVELLKIKS</sequence>
<feature type="domain" description="PPIase FKBP-type" evidence="6">
    <location>
        <begin position="56"/>
        <end position="144"/>
    </location>
</feature>
<dbReference type="Proteomes" id="UP000035682">
    <property type="component" value="Unplaced"/>
</dbReference>
<reference evidence="9" key="2">
    <citation type="submission" date="2020-12" db="UniProtKB">
        <authorList>
            <consortium name="WormBaseParasite"/>
        </authorList>
    </citation>
    <scope>IDENTIFICATION</scope>
</reference>
<dbReference type="eggNOG" id="KOG0544">
    <property type="taxonomic scope" value="Eukaryota"/>
</dbReference>
<dbReference type="SUPFAM" id="SSF54534">
    <property type="entry name" value="FKBP-like"/>
    <property type="match status" value="1"/>
</dbReference>
<keyword evidence="3 5" id="KW-0697">Rotamase</keyword>
<dbReference type="STRING" id="34506.A0A090LGV5"/>
<evidence type="ECO:0000259" key="6">
    <source>
        <dbReference type="PROSITE" id="PS50059"/>
    </source>
</evidence>
<evidence type="ECO:0000313" key="9">
    <source>
        <dbReference type="WBParaSite" id="SRAE_2000135200.1"/>
    </source>
</evidence>
<accession>A0A090LGV5</accession>
<reference evidence="7 8" key="1">
    <citation type="submission" date="2014-09" db="EMBL/GenBank/DDBJ databases">
        <authorList>
            <person name="Martin A.A."/>
        </authorList>
    </citation>
    <scope>NUCLEOTIDE SEQUENCE</scope>
    <source>
        <strain evidence="8">ED321</strain>
        <strain evidence="7">ED321 Heterogonic</strain>
    </source>
</reference>
<dbReference type="EMBL" id="LN609529">
    <property type="protein sequence ID" value="CEF66685.1"/>
    <property type="molecule type" value="Genomic_DNA"/>
</dbReference>
<dbReference type="Gene3D" id="3.10.50.40">
    <property type="match status" value="1"/>
</dbReference>
<dbReference type="OrthoDB" id="77911at2759"/>